<name>A0A9P4LTB8_9PLEO</name>
<comment type="caution">
    <text evidence="2">The sequence shown here is derived from an EMBL/GenBank/DDBJ whole genome shotgun (WGS) entry which is preliminary data.</text>
</comment>
<gene>
    <name evidence="2" type="ORF">EK21DRAFT_107735</name>
</gene>
<dbReference type="PRINTS" id="PR01217">
    <property type="entry name" value="PRICHEXTENSN"/>
</dbReference>
<feature type="region of interest" description="Disordered" evidence="1">
    <location>
        <begin position="1"/>
        <end position="42"/>
    </location>
</feature>
<feature type="compositionally biased region" description="Pro residues" evidence="1">
    <location>
        <begin position="184"/>
        <end position="195"/>
    </location>
</feature>
<sequence length="258" mass="27803">MRGTNCTFGRGQPGQPPTAVGNSPWYKGGSGSGPGSSTQNPYTINRVALSTNIEKRMEHNRKALEKNGGKLPRVTPETKNKSAAARTTSSASEKKVSNFPSIFSTSKPAKLETECVQDQRHVLLDELAKKKQKKNEAAAKVVEKGKERVVHKNKKDAQREVKAAVKDAQKQVKAAVNESHKAPKPSPASPKPKPPTAQKILPEPPKPKPTTAQKPPTAPPKPKPATSQKPPNAPSKIKLATTQKPAKEALKPSKKPRK</sequence>
<evidence type="ECO:0000256" key="1">
    <source>
        <dbReference type="SAM" id="MobiDB-lite"/>
    </source>
</evidence>
<protein>
    <submittedName>
        <fullName evidence="2">Uncharacterized protein</fullName>
    </submittedName>
</protein>
<evidence type="ECO:0000313" key="3">
    <source>
        <dbReference type="Proteomes" id="UP000799777"/>
    </source>
</evidence>
<dbReference type="Proteomes" id="UP000799777">
    <property type="component" value="Unassembled WGS sequence"/>
</dbReference>
<feature type="region of interest" description="Disordered" evidence="1">
    <location>
        <begin position="129"/>
        <end position="258"/>
    </location>
</feature>
<feature type="compositionally biased region" description="Low complexity" evidence="1">
    <location>
        <begin position="81"/>
        <end position="91"/>
    </location>
</feature>
<feature type="compositionally biased region" description="Basic and acidic residues" evidence="1">
    <location>
        <begin position="59"/>
        <end position="68"/>
    </location>
</feature>
<keyword evidence="3" id="KW-1185">Reference proteome</keyword>
<accession>A0A9P4LTB8</accession>
<feature type="region of interest" description="Disordered" evidence="1">
    <location>
        <begin position="59"/>
        <end position="97"/>
    </location>
</feature>
<evidence type="ECO:0000313" key="2">
    <source>
        <dbReference type="EMBL" id="KAF2034604.1"/>
    </source>
</evidence>
<proteinExistence type="predicted"/>
<dbReference type="AlphaFoldDB" id="A0A9P4LTB8"/>
<feature type="compositionally biased region" description="Basic and acidic residues" evidence="1">
    <location>
        <begin position="129"/>
        <end position="170"/>
    </location>
</feature>
<reference evidence="2" key="1">
    <citation type="journal article" date="2020" name="Stud. Mycol.">
        <title>101 Dothideomycetes genomes: a test case for predicting lifestyles and emergence of pathogens.</title>
        <authorList>
            <person name="Haridas S."/>
            <person name="Albert R."/>
            <person name="Binder M."/>
            <person name="Bloem J."/>
            <person name="Labutti K."/>
            <person name="Salamov A."/>
            <person name="Andreopoulos B."/>
            <person name="Baker S."/>
            <person name="Barry K."/>
            <person name="Bills G."/>
            <person name="Bluhm B."/>
            <person name="Cannon C."/>
            <person name="Castanera R."/>
            <person name="Culley D."/>
            <person name="Daum C."/>
            <person name="Ezra D."/>
            <person name="Gonzalez J."/>
            <person name="Henrissat B."/>
            <person name="Kuo A."/>
            <person name="Liang C."/>
            <person name="Lipzen A."/>
            <person name="Lutzoni F."/>
            <person name="Magnuson J."/>
            <person name="Mondo S."/>
            <person name="Nolan M."/>
            <person name="Ohm R."/>
            <person name="Pangilinan J."/>
            <person name="Park H.-J."/>
            <person name="Ramirez L."/>
            <person name="Alfaro M."/>
            <person name="Sun H."/>
            <person name="Tritt A."/>
            <person name="Yoshinaga Y."/>
            <person name="Zwiers L.-H."/>
            <person name="Turgeon B."/>
            <person name="Goodwin S."/>
            <person name="Spatafora J."/>
            <person name="Crous P."/>
            <person name="Grigoriev I."/>
        </authorList>
    </citation>
    <scope>NUCLEOTIDE SEQUENCE</scope>
    <source>
        <strain evidence="2">CBS 110217</strain>
    </source>
</reference>
<organism evidence="2 3">
    <name type="scientific">Setomelanomma holmii</name>
    <dbReference type="NCBI Taxonomy" id="210430"/>
    <lineage>
        <taxon>Eukaryota</taxon>
        <taxon>Fungi</taxon>
        <taxon>Dikarya</taxon>
        <taxon>Ascomycota</taxon>
        <taxon>Pezizomycotina</taxon>
        <taxon>Dothideomycetes</taxon>
        <taxon>Pleosporomycetidae</taxon>
        <taxon>Pleosporales</taxon>
        <taxon>Pleosporineae</taxon>
        <taxon>Phaeosphaeriaceae</taxon>
        <taxon>Setomelanomma</taxon>
    </lineage>
</organism>
<dbReference type="EMBL" id="ML978160">
    <property type="protein sequence ID" value="KAF2034604.1"/>
    <property type="molecule type" value="Genomic_DNA"/>
</dbReference>